<dbReference type="CDD" id="cd16922">
    <property type="entry name" value="HATPase_EvgS-ArcB-TorS-like"/>
    <property type="match status" value="1"/>
</dbReference>
<dbReference type="InterPro" id="IPR005467">
    <property type="entry name" value="His_kinase_dom"/>
</dbReference>
<dbReference type="InterPro" id="IPR001638">
    <property type="entry name" value="Solute-binding_3/MltF_N"/>
</dbReference>
<evidence type="ECO:0000256" key="8">
    <source>
        <dbReference type="ARBA" id="ARBA00022840"/>
    </source>
</evidence>
<dbReference type="SMART" id="SM00448">
    <property type="entry name" value="REC"/>
    <property type="match status" value="1"/>
</dbReference>
<comment type="subcellular location">
    <subcellularLocation>
        <location evidence="2">Cell membrane</location>
        <topology evidence="2">Multi-pass membrane protein</topology>
    </subcellularLocation>
</comment>
<dbReference type="Gene3D" id="3.40.50.2300">
    <property type="match status" value="1"/>
</dbReference>
<evidence type="ECO:0000256" key="3">
    <source>
        <dbReference type="ARBA" id="ARBA00012438"/>
    </source>
</evidence>
<evidence type="ECO:0000256" key="13">
    <source>
        <dbReference type="SAM" id="Phobius"/>
    </source>
</evidence>
<evidence type="ECO:0000256" key="2">
    <source>
        <dbReference type="ARBA" id="ARBA00004651"/>
    </source>
</evidence>
<dbReference type="InterPro" id="IPR036641">
    <property type="entry name" value="HPT_dom_sf"/>
</dbReference>
<evidence type="ECO:0000256" key="12">
    <source>
        <dbReference type="PROSITE-ProRule" id="PRU00169"/>
    </source>
</evidence>
<dbReference type="Pfam" id="PF00072">
    <property type="entry name" value="Response_reg"/>
    <property type="match status" value="1"/>
</dbReference>
<evidence type="ECO:0000256" key="10">
    <source>
        <dbReference type="ARBA" id="ARBA00023012"/>
    </source>
</evidence>
<dbReference type="SUPFAM" id="SSF55874">
    <property type="entry name" value="ATPase domain of HSP90 chaperone/DNA topoisomerase II/histidine kinase"/>
    <property type="match status" value="1"/>
</dbReference>
<dbReference type="Gene3D" id="3.30.565.10">
    <property type="entry name" value="Histidine kinase-like ATPase, C-terminal domain"/>
    <property type="match status" value="1"/>
</dbReference>
<gene>
    <name evidence="16" type="ORF">O5398_02220</name>
</gene>
<proteinExistence type="predicted"/>
<keyword evidence="7" id="KW-0547">Nucleotide-binding</keyword>
<keyword evidence="6 13" id="KW-0812">Transmembrane</keyword>
<evidence type="ECO:0000256" key="4">
    <source>
        <dbReference type="ARBA" id="ARBA00022475"/>
    </source>
</evidence>
<comment type="catalytic activity">
    <reaction evidence="1">
        <text>ATP + protein L-histidine = ADP + protein N-phospho-L-histidine.</text>
        <dbReference type="EC" id="2.7.13.3"/>
    </reaction>
</comment>
<dbReference type="PROSITE" id="PS50110">
    <property type="entry name" value="RESPONSE_REGULATORY"/>
    <property type="match status" value="1"/>
</dbReference>
<dbReference type="Pfam" id="PF00497">
    <property type="entry name" value="SBP_bac_3"/>
    <property type="match status" value="1"/>
</dbReference>
<dbReference type="GO" id="GO:0000155">
    <property type="term" value="F:phosphorelay sensor kinase activity"/>
    <property type="evidence" value="ECO:0007669"/>
    <property type="project" value="InterPro"/>
</dbReference>
<feature type="transmembrane region" description="Helical" evidence="13">
    <location>
        <begin position="706"/>
        <end position="728"/>
    </location>
</feature>
<dbReference type="InterPro" id="IPR011006">
    <property type="entry name" value="CheY-like_superfamily"/>
</dbReference>
<dbReference type="SUPFAM" id="SSF53850">
    <property type="entry name" value="Periplasmic binding protein-like II"/>
    <property type="match status" value="3"/>
</dbReference>
<dbReference type="Pfam" id="PF00512">
    <property type="entry name" value="HisKA"/>
    <property type="match status" value="1"/>
</dbReference>
<dbReference type="InterPro" id="IPR003594">
    <property type="entry name" value="HATPase_dom"/>
</dbReference>
<name>A0AAQ2WWJ9_9SPIR</name>
<dbReference type="Proteomes" id="UP001164544">
    <property type="component" value="Chromosome"/>
</dbReference>
<dbReference type="SUPFAM" id="SSF47226">
    <property type="entry name" value="Histidine-containing phosphotransfer domain, HPT domain"/>
    <property type="match status" value="1"/>
</dbReference>
<dbReference type="PANTHER" id="PTHR45339">
    <property type="entry name" value="HYBRID SIGNAL TRANSDUCTION HISTIDINE KINASE J"/>
    <property type="match status" value="1"/>
</dbReference>
<evidence type="ECO:0000256" key="9">
    <source>
        <dbReference type="ARBA" id="ARBA00022989"/>
    </source>
</evidence>
<dbReference type="InterPro" id="IPR001789">
    <property type="entry name" value="Sig_transdc_resp-reg_receiver"/>
</dbReference>
<keyword evidence="8" id="KW-0067">ATP-binding</keyword>
<evidence type="ECO:0000313" key="17">
    <source>
        <dbReference type="Proteomes" id="UP001164544"/>
    </source>
</evidence>
<evidence type="ECO:0000256" key="6">
    <source>
        <dbReference type="ARBA" id="ARBA00022692"/>
    </source>
</evidence>
<dbReference type="Gene3D" id="1.10.287.130">
    <property type="match status" value="1"/>
</dbReference>
<feature type="domain" description="Histidine kinase" evidence="14">
    <location>
        <begin position="761"/>
        <end position="988"/>
    </location>
</feature>
<dbReference type="CDD" id="cd00082">
    <property type="entry name" value="HisKA"/>
    <property type="match status" value="1"/>
</dbReference>
<dbReference type="SUPFAM" id="SSF47384">
    <property type="entry name" value="Homodimeric domain of signal transducing histidine kinase"/>
    <property type="match status" value="1"/>
</dbReference>
<dbReference type="PRINTS" id="PR00344">
    <property type="entry name" value="BCTRLSENSOR"/>
</dbReference>
<dbReference type="KEGG" id="bmiy:RJ61_02015"/>
<feature type="modified residue" description="4-aspartylphosphate" evidence="12">
    <location>
        <position position="1194"/>
    </location>
</feature>
<dbReference type="InterPro" id="IPR004358">
    <property type="entry name" value="Sig_transdc_His_kin-like_C"/>
</dbReference>
<evidence type="ECO:0000256" key="11">
    <source>
        <dbReference type="ARBA" id="ARBA00023136"/>
    </source>
</evidence>
<organism evidence="16 17">
    <name type="scientific">Borrelia miyamotoi</name>
    <dbReference type="NCBI Taxonomy" id="47466"/>
    <lineage>
        <taxon>Bacteria</taxon>
        <taxon>Pseudomonadati</taxon>
        <taxon>Spirochaetota</taxon>
        <taxon>Spirochaetia</taxon>
        <taxon>Spirochaetales</taxon>
        <taxon>Borreliaceae</taxon>
        <taxon>Borrelia</taxon>
    </lineage>
</organism>
<sequence>MSILRVIFLLIFFFSYSNLFAKQTLKFKLVDQYHPLFYKNKEGKMVGMIFNLLDKWAQDHNYNISVEYIDYLDKNKIEDDVVYLGLTYNSNLNEYLYFKNEIGKCVSALIYNGEQGKKFISSFFSDELRVGVVKNTIYEDILRFHGRVDNVFSFTDTEKLLLALRDNKVDLVYGSYKSLSSIWYSSFYPSFMKVFKSEYFYSFGVRTAISKNAISQLKYLDIDLFSYMQSLSEKEYASFNLFKLDVGMYNDYPPLSFMNSKGQFSGVLVDLWNTLAREYGFSVKFVGFPKENIKRGVDDKDISVWGGIIEDDNILSSKNYKITSPIYLLNFNLYFTNAKNSNKVINSQIIDFNLSDIQIDKSTDIVSNFPDIVNHSYGFIENSITTRYLSKLHGYNNILRFQDPNLSEKRFLVLATNNKKLQVFAYMINALAKNILFDTFLQIDKNWFGQYEIEDYQGDCYGHINSSNFNIEEKIWLLRNKKLNLAVKDWYPIDYFDSGRYRGVNEWLINKIIKLTNLDFNIINVSGSDEIEELIKLGNLDMLSANLDDSNSDYVFNIKSVSEIPLYIFSNRTKPFTSQSSDCFAILKFLYTKKLETQIGKQLIQVNGFEEALDLLYRGKVNGIISDEYTATINFEDLNIRDVKKILTVSDLKFDLNIAVYNQDYILRRIIQKILFCANVDNKLYFNDWVFNIHESSKDIMLKKSGIAVLTIGMFIFTILIFFLFNLWNEIVFSKKMYSSAIIKKKVIEDAIVAKTIFLASMSHDIRTPINGIIAATELLQNTELLGVQKEYVQMINYSSISLLSLIDEILYISKIDMNGIYIENNEIDLEHEIEGVLKGFQSQSAKQELDLIFYSKSDLGNYLIGDKARLKKVLINLIGNSFKFTTDGIIVLNYEFICSTQDGNGNKIVTIEFKVTDTGKGIKKKDMQVIFELFKQGDDSDSKRYEGTGLGLAISKKLVSLMGGPGITVESEVGKETTFSFMLPFVLGSKIKDRALNKLELVKDKKILSVVLSKKAVEVLERISEVFDYKDNINYFSSYEDAYKACYEYPYYDFIFINVDDSGLQEGLGFADKIENLNYNIKIVFVFHYLNSDKIVNLKYAYIQKPFKRWDFYSDWIRNGPIIDIPVVSESSSLKLKNNVSILIAEDNEINQKILKNILIVIGVKEDSIDIVDDGFKAIELLKTNRYDVAFIDIRMPSCDGFTVSKEIRKFEIQNNLSPCVLIAVTAHALREYKDRCLGNGMNDYLAKPIHISSIKCMLKKYLHIEVESNKTIYDKRLSRFSDLPNLDVNRALRDLNISYDMYVELCIGFISMIDNFMRDLDKAFNADDIELVKSLSHSIAGALGNMRSGLFENFKQIEIGTGSMKELKILYYNTRKDLVVLVENIKSQILGILEDEDQEKFKFNNNDEFLSLMQRLLNGIQNRNPKEYRGILEILKKYSLDNHNMILLDSLVKYLRLYNFEESSKIVKRMMHADKIEKS</sequence>
<reference evidence="16" key="1">
    <citation type="submission" date="2022-12" db="EMBL/GenBank/DDBJ databases">
        <title>B. miyamotoi WGS.</title>
        <authorList>
            <person name="Kuleshov K.V."/>
            <person name="Hoornstra D."/>
            <person name="Hovius J.W."/>
            <person name="Platonov A.E."/>
            <person name="Telford S.R. III."/>
        </authorList>
    </citation>
    <scope>NUCLEOTIDE SEQUENCE</scope>
    <source>
        <strain evidence="16">410</strain>
    </source>
</reference>
<dbReference type="GO" id="GO:0005524">
    <property type="term" value="F:ATP binding"/>
    <property type="evidence" value="ECO:0007669"/>
    <property type="project" value="UniProtKB-KW"/>
</dbReference>
<accession>A0AAQ2WWJ9</accession>
<keyword evidence="10" id="KW-0902">Two-component regulatory system</keyword>
<dbReference type="InterPro" id="IPR036890">
    <property type="entry name" value="HATPase_C_sf"/>
</dbReference>
<keyword evidence="4" id="KW-1003">Cell membrane</keyword>
<evidence type="ECO:0000313" key="16">
    <source>
        <dbReference type="EMBL" id="WAZ90944.1"/>
    </source>
</evidence>
<dbReference type="SMART" id="SM00387">
    <property type="entry name" value="HATPase_c"/>
    <property type="match status" value="1"/>
</dbReference>
<dbReference type="EC" id="2.7.13.3" evidence="3"/>
<evidence type="ECO:0000259" key="15">
    <source>
        <dbReference type="PROSITE" id="PS50110"/>
    </source>
</evidence>
<evidence type="ECO:0000256" key="1">
    <source>
        <dbReference type="ARBA" id="ARBA00000085"/>
    </source>
</evidence>
<dbReference type="Gene3D" id="3.40.190.10">
    <property type="entry name" value="Periplasmic binding protein-like II"/>
    <property type="match status" value="4"/>
</dbReference>
<dbReference type="PANTHER" id="PTHR45339:SF1">
    <property type="entry name" value="HYBRID SIGNAL TRANSDUCTION HISTIDINE KINASE J"/>
    <property type="match status" value="1"/>
</dbReference>
<keyword evidence="5 12" id="KW-0597">Phosphoprotein</keyword>
<dbReference type="EMBL" id="CP114637">
    <property type="protein sequence ID" value="WAZ90944.1"/>
    <property type="molecule type" value="Genomic_DNA"/>
</dbReference>
<dbReference type="RefSeq" id="WP_020954795.1">
    <property type="nucleotide sequence ID" value="NZ_CP010308.1"/>
</dbReference>
<dbReference type="PROSITE" id="PS50109">
    <property type="entry name" value="HIS_KIN"/>
    <property type="match status" value="1"/>
</dbReference>
<dbReference type="GO" id="GO:0005886">
    <property type="term" value="C:plasma membrane"/>
    <property type="evidence" value="ECO:0007669"/>
    <property type="project" value="UniProtKB-SubCell"/>
</dbReference>
<dbReference type="SUPFAM" id="SSF52172">
    <property type="entry name" value="CheY-like"/>
    <property type="match status" value="1"/>
</dbReference>
<feature type="domain" description="Response regulatory" evidence="15">
    <location>
        <begin position="1142"/>
        <end position="1264"/>
    </location>
</feature>
<dbReference type="Pfam" id="PF02518">
    <property type="entry name" value="HATPase_c"/>
    <property type="match status" value="1"/>
</dbReference>
<evidence type="ECO:0000259" key="14">
    <source>
        <dbReference type="PROSITE" id="PS50109"/>
    </source>
</evidence>
<keyword evidence="9 13" id="KW-1133">Transmembrane helix</keyword>
<evidence type="ECO:0000256" key="5">
    <source>
        <dbReference type="ARBA" id="ARBA00022553"/>
    </source>
</evidence>
<dbReference type="CDD" id="cd17546">
    <property type="entry name" value="REC_hyHK_CKI1_RcsC-like"/>
    <property type="match status" value="1"/>
</dbReference>
<evidence type="ECO:0000256" key="7">
    <source>
        <dbReference type="ARBA" id="ARBA00022741"/>
    </source>
</evidence>
<protein>
    <recommendedName>
        <fullName evidence="3">histidine kinase</fullName>
        <ecNumber evidence="3">2.7.13.3</ecNumber>
    </recommendedName>
</protein>
<dbReference type="InterPro" id="IPR003661">
    <property type="entry name" value="HisK_dim/P_dom"/>
</dbReference>
<dbReference type="InterPro" id="IPR036097">
    <property type="entry name" value="HisK_dim/P_sf"/>
</dbReference>
<keyword evidence="11 13" id="KW-0472">Membrane</keyword>
<dbReference type="SMART" id="SM00388">
    <property type="entry name" value="HisKA"/>
    <property type="match status" value="1"/>
</dbReference>